<sequence length="382" mass="42796">MFSKSKRFQYVPSEVPRKRAAKKSGTGGKCETRKESPRAELRREGTFRGSGRPCPTKSPTNETEDGDIIYQSDRCIIRRTSARLNISSPKNNASSRSQSITPKQEDPSLCFNSKRCAIRRATSNKSSALNETSSSNRASRTLVIEVSSIYNNPGKGDGSSGISTRRSKSTSTSVSQNEDFNRTPHEEHSSKDLVSSIDSGMSLHNSAESLPTTDAECTKPPTASPKSSSPGSIQASLSEAVRKLKLLSNQTVSKTTNEIETRLDRLKTELKQYNYEIARNFEFETNKVLNDFSSTIRETVQTERNENLRDTINKLKSQLKDANSRRRALASLYRDVCEGNARKERQQREVIDQLKHEVDAMEIAFRMNKISKYFPENCPGFP</sequence>
<gene>
    <name evidence="3" type="ORF">ACAOBT_LOCUS26537</name>
</gene>
<organism evidence="3 4">
    <name type="scientific">Acanthoscelides obtectus</name>
    <name type="common">Bean weevil</name>
    <name type="synonym">Bruchus obtectus</name>
    <dbReference type="NCBI Taxonomy" id="200917"/>
    <lineage>
        <taxon>Eukaryota</taxon>
        <taxon>Metazoa</taxon>
        <taxon>Ecdysozoa</taxon>
        <taxon>Arthropoda</taxon>
        <taxon>Hexapoda</taxon>
        <taxon>Insecta</taxon>
        <taxon>Pterygota</taxon>
        <taxon>Neoptera</taxon>
        <taxon>Endopterygota</taxon>
        <taxon>Coleoptera</taxon>
        <taxon>Polyphaga</taxon>
        <taxon>Cucujiformia</taxon>
        <taxon>Chrysomeloidea</taxon>
        <taxon>Chrysomelidae</taxon>
        <taxon>Bruchinae</taxon>
        <taxon>Bruchini</taxon>
        <taxon>Acanthoscelides</taxon>
    </lineage>
</organism>
<feature type="compositionally biased region" description="Low complexity" evidence="2">
    <location>
        <begin position="160"/>
        <end position="175"/>
    </location>
</feature>
<feature type="compositionally biased region" description="Polar residues" evidence="2">
    <location>
        <begin position="192"/>
        <end position="212"/>
    </location>
</feature>
<feature type="coiled-coil region" evidence="1">
    <location>
        <begin position="305"/>
        <end position="332"/>
    </location>
</feature>
<evidence type="ECO:0000256" key="2">
    <source>
        <dbReference type="SAM" id="MobiDB-lite"/>
    </source>
</evidence>
<protein>
    <submittedName>
        <fullName evidence="3">Uncharacterized protein</fullName>
    </submittedName>
</protein>
<reference evidence="3" key="1">
    <citation type="submission" date="2022-03" db="EMBL/GenBank/DDBJ databases">
        <authorList>
            <person name="Sayadi A."/>
        </authorList>
    </citation>
    <scope>NUCLEOTIDE SEQUENCE</scope>
</reference>
<keyword evidence="4" id="KW-1185">Reference proteome</keyword>
<feature type="region of interest" description="Disordered" evidence="2">
    <location>
        <begin position="149"/>
        <end position="235"/>
    </location>
</feature>
<feature type="compositionally biased region" description="Low complexity" evidence="2">
    <location>
        <begin position="218"/>
        <end position="230"/>
    </location>
</feature>
<feature type="region of interest" description="Disordered" evidence="2">
    <location>
        <begin position="81"/>
        <end position="112"/>
    </location>
</feature>
<comment type="caution">
    <text evidence="3">The sequence shown here is derived from an EMBL/GenBank/DDBJ whole genome shotgun (WGS) entry which is preliminary data.</text>
</comment>
<accession>A0A9P0LXT2</accession>
<proteinExistence type="predicted"/>
<feature type="compositionally biased region" description="Basic and acidic residues" evidence="2">
    <location>
        <begin position="30"/>
        <end position="46"/>
    </location>
</feature>
<evidence type="ECO:0000256" key="1">
    <source>
        <dbReference type="SAM" id="Coils"/>
    </source>
</evidence>
<feature type="region of interest" description="Disordered" evidence="2">
    <location>
        <begin position="1"/>
        <end position="67"/>
    </location>
</feature>
<evidence type="ECO:0000313" key="4">
    <source>
        <dbReference type="Proteomes" id="UP001152888"/>
    </source>
</evidence>
<keyword evidence="1" id="KW-0175">Coiled coil</keyword>
<dbReference type="OrthoDB" id="10539054at2759"/>
<dbReference type="AlphaFoldDB" id="A0A9P0LXT2"/>
<dbReference type="EMBL" id="CAKOFQ010007477">
    <property type="protein sequence ID" value="CAH2001955.1"/>
    <property type="molecule type" value="Genomic_DNA"/>
</dbReference>
<name>A0A9P0LXT2_ACAOB</name>
<feature type="compositionally biased region" description="Basic and acidic residues" evidence="2">
    <location>
        <begin position="179"/>
        <end position="191"/>
    </location>
</feature>
<feature type="compositionally biased region" description="Polar residues" evidence="2">
    <location>
        <begin position="82"/>
        <end position="102"/>
    </location>
</feature>
<evidence type="ECO:0000313" key="3">
    <source>
        <dbReference type="EMBL" id="CAH2001955.1"/>
    </source>
</evidence>
<dbReference type="Proteomes" id="UP001152888">
    <property type="component" value="Unassembled WGS sequence"/>
</dbReference>